<dbReference type="NCBIfam" id="NF035944">
    <property type="entry name" value="PEPxxWA-CTERM"/>
    <property type="match status" value="1"/>
</dbReference>
<dbReference type="Pfam" id="PF07589">
    <property type="entry name" value="PEP-CTERM"/>
    <property type="match status" value="1"/>
</dbReference>
<sequence length="90" mass="9532">MGNDYTVSGIMGSGYSTSFNSTGFFGNAWLIGAANPNPDRNDDGFKLSSIVVNPTPAVPEPATWAMMLIGFGAVGFSMRRGRRIGILQQA</sequence>
<keyword evidence="4" id="KW-1185">Reference proteome</keyword>
<feature type="transmembrane region" description="Helical" evidence="1">
    <location>
        <begin position="61"/>
        <end position="78"/>
    </location>
</feature>
<evidence type="ECO:0000313" key="4">
    <source>
        <dbReference type="Proteomes" id="UP000516134"/>
    </source>
</evidence>
<dbReference type="EMBL" id="CP060780">
    <property type="protein sequence ID" value="QNP44517.1"/>
    <property type="molecule type" value="Genomic_DNA"/>
</dbReference>
<dbReference type="NCBIfam" id="TIGR02595">
    <property type="entry name" value="PEP_CTERM"/>
    <property type="match status" value="1"/>
</dbReference>
<reference evidence="3 4" key="1">
    <citation type="submission" date="2020-08" db="EMBL/GenBank/DDBJ databases">
        <title>Genome sequence of Sphingomonas daechungensis KACC 18115T.</title>
        <authorList>
            <person name="Hyun D.-W."/>
            <person name="Bae J.-W."/>
        </authorList>
    </citation>
    <scope>NUCLEOTIDE SEQUENCE [LARGE SCALE GENOMIC DNA]</scope>
    <source>
        <strain evidence="3 4">KACC 18115</strain>
    </source>
</reference>
<evidence type="ECO:0000259" key="2">
    <source>
        <dbReference type="Pfam" id="PF07589"/>
    </source>
</evidence>
<gene>
    <name evidence="3" type="ORF">H9L15_15055</name>
</gene>
<feature type="domain" description="Ice-binding protein C-terminal" evidence="2">
    <location>
        <begin position="57"/>
        <end position="82"/>
    </location>
</feature>
<keyword evidence="1" id="KW-0472">Membrane</keyword>
<keyword evidence="1" id="KW-1133">Transmembrane helix</keyword>
<evidence type="ECO:0000313" key="3">
    <source>
        <dbReference type="EMBL" id="QNP44517.1"/>
    </source>
</evidence>
<evidence type="ECO:0000256" key="1">
    <source>
        <dbReference type="SAM" id="Phobius"/>
    </source>
</evidence>
<proteinExistence type="predicted"/>
<accession>A0ABX6T6H3</accession>
<organism evidence="3 4">
    <name type="scientific">Sphingomonas daechungensis</name>
    <dbReference type="NCBI Taxonomy" id="1176646"/>
    <lineage>
        <taxon>Bacteria</taxon>
        <taxon>Pseudomonadati</taxon>
        <taxon>Pseudomonadota</taxon>
        <taxon>Alphaproteobacteria</taxon>
        <taxon>Sphingomonadales</taxon>
        <taxon>Sphingomonadaceae</taxon>
        <taxon>Sphingomonas</taxon>
    </lineage>
</organism>
<dbReference type="InterPro" id="IPR013424">
    <property type="entry name" value="Ice-binding_C"/>
</dbReference>
<dbReference type="Proteomes" id="UP000516134">
    <property type="component" value="Chromosome"/>
</dbReference>
<keyword evidence="1" id="KW-0812">Transmembrane</keyword>
<name>A0ABX6T6H3_9SPHN</name>
<protein>
    <submittedName>
        <fullName evidence="3">PEP-CTERM sorting domain-containing protein</fullName>
    </submittedName>
</protein>